<proteinExistence type="predicted"/>
<reference evidence="3" key="1">
    <citation type="submission" date="2016-06" db="UniProtKB">
        <authorList>
            <consortium name="WormBaseParasite"/>
        </authorList>
    </citation>
    <scope>IDENTIFICATION</scope>
</reference>
<gene>
    <name evidence="1" type="ORF">GPUH_LOCUS9207</name>
</gene>
<evidence type="ECO:0000313" key="1">
    <source>
        <dbReference type="EMBL" id="VDK69310.1"/>
    </source>
</evidence>
<organism evidence="3">
    <name type="scientific">Gongylonema pulchrum</name>
    <dbReference type="NCBI Taxonomy" id="637853"/>
    <lineage>
        <taxon>Eukaryota</taxon>
        <taxon>Metazoa</taxon>
        <taxon>Ecdysozoa</taxon>
        <taxon>Nematoda</taxon>
        <taxon>Chromadorea</taxon>
        <taxon>Rhabditida</taxon>
        <taxon>Spirurina</taxon>
        <taxon>Spiruromorpha</taxon>
        <taxon>Spiruroidea</taxon>
        <taxon>Gongylonematidae</taxon>
        <taxon>Gongylonema</taxon>
    </lineage>
</organism>
<evidence type="ECO:0000313" key="2">
    <source>
        <dbReference type="Proteomes" id="UP000271098"/>
    </source>
</evidence>
<protein>
    <submittedName>
        <fullName evidence="3">C2H2-type domain-containing protein</fullName>
    </submittedName>
</protein>
<dbReference type="WBParaSite" id="GPUH_0000921501-mRNA-1">
    <property type="protein sequence ID" value="GPUH_0000921501-mRNA-1"/>
    <property type="gene ID" value="GPUH_0000921501"/>
</dbReference>
<dbReference type="AlphaFoldDB" id="A0A183DKG4"/>
<accession>A0A183DKG4</accession>
<dbReference type="Proteomes" id="UP000271098">
    <property type="component" value="Unassembled WGS sequence"/>
</dbReference>
<keyword evidence="2" id="KW-1185">Reference proteome</keyword>
<dbReference type="EMBL" id="UYRT01029251">
    <property type="protein sequence ID" value="VDK69310.1"/>
    <property type="molecule type" value="Genomic_DNA"/>
</dbReference>
<reference evidence="1 2" key="2">
    <citation type="submission" date="2018-11" db="EMBL/GenBank/DDBJ databases">
        <authorList>
            <consortium name="Pathogen Informatics"/>
        </authorList>
    </citation>
    <scope>NUCLEOTIDE SEQUENCE [LARGE SCALE GENOMIC DNA]</scope>
</reference>
<name>A0A183DKG4_9BILA</name>
<evidence type="ECO:0000313" key="3">
    <source>
        <dbReference type="WBParaSite" id="GPUH_0000921501-mRNA-1"/>
    </source>
</evidence>
<sequence>MDLQGSVAGQLTGLQPTATTKEVCSKCDHGEAVASHSAALPQLIKLIQNCATEPHHSNTVKLSGIDLPGANFPSVLPIQTNSRSVLHPPQNSDDDDCRLGVFSSQKSADDQFRSDPFSLQNISEGKYEMGKSAQQSLDKDETASNLLLGGPSGCDFRSELPGDEIPEKLKHMIPTSPDLKSVEIWRFGLAGSQWFQTQNSTASQLVSPTTVFSSKFAAIASQFRDRIGDPESVPTSSKATRRRGLICGVCSQKFKFKLLHYFKKHLDSHNKRGEHRCNWLHCGVTVISRHILA</sequence>